<organism evidence="11 12">
    <name type="scientific">Clostridium fermenticellae</name>
    <dbReference type="NCBI Taxonomy" id="2068654"/>
    <lineage>
        <taxon>Bacteria</taxon>
        <taxon>Bacillati</taxon>
        <taxon>Bacillota</taxon>
        <taxon>Clostridia</taxon>
        <taxon>Eubacteriales</taxon>
        <taxon>Clostridiaceae</taxon>
        <taxon>Clostridium</taxon>
    </lineage>
</organism>
<evidence type="ECO:0000256" key="1">
    <source>
        <dbReference type="ARBA" id="ARBA00001936"/>
    </source>
</evidence>
<evidence type="ECO:0000259" key="9">
    <source>
        <dbReference type="SMART" id="SM00919"/>
    </source>
</evidence>
<comment type="similarity">
    <text evidence="2 8">Belongs to the malic enzymes family.</text>
</comment>
<feature type="binding site" evidence="7">
    <location>
        <position position="262"/>
    </location>
    <ligand>
        <name>a divalent metal cation</name>
        <dbReference type="ChEBI" id="CHEBI:60240"/>
    </ligand>
</feature>
<dbReference type="InterPro" id="IPR046346">
    <property type="entry name" value="Aminoacid_DH-like_N_sf"/>
</dbReference>
<evidence type="ECO:0000256" key="8">
    <source>
        <dbReference type="RuleBase" id="RU003427"/>
    </source>
</evidence>
<evidence type="ECO:0000256" key="4">
    <source>
        <dbReference type="ARBA" id="ARBA00023027"/>
    </source>
</evidence>
<dbReference type="Pfam" id="PF03949">
    <property type="entry name" value="Malic_M"/>
    <property type="match status" value="1"/>
</dbReference>
<dbReference type="SUPFAM" id="SSF53223">
    <property type="entry name" value="Aminoacid dehydrogenase-like, N-terminal domain"/>
    <property type="match status" value="1"/>
</dbReference>
<name>A0A386H3Y0_9CLOT</name>
<dbReference type="PANTHER" id="PTHR23406">
    <property type="entry name" value="MALIC ENZYME-RELATED"/>
    <property type="match status" value="1"/>
</dbReference>
<feature type="binding site" evidence="7">
    <location>
        <position position="238"/>
    </location>
    <ligand>
        <name>a divalent metal cation</name>
        <dbReference type="ChEBI" id="CHEBI:60240"/>
    </ligand>
</feature>
<keyword evidence="3 7" id="KW-0479">Metal-binding</keyword>
<dbReference type="InterPro" id="IPR037062">
    <property type="entry name" value="Malic_N_dom_sf"/>
</dbReference>
<dbReference type="SMART" id="SM00919">
    <property type="entry name" value="Malic_M"/>
    <property type="match status" value="1"/>
</dbReference>
<dbReference type="Gene3D" id="3.40.50.10380">
    <property type="entry name" value="Malic enzyme, N-terminal domain"/>
    <property type="match status" value="1"/>
</dbReference>
<evidence type="ECO:0000256" key="3">
    <source>
        <dbReference type="ARBA" id="ARBA00022723"/>
    </source>
</evidence>
<dbReference type="Proteomes" id="UP000266301">
    <property type="component" value="Chromosome"/>
</dbReference>
<feature type="binding site" evidence="7">
    <location>
        <position position="239"/>
    </location>
    <ligand>
        <name>a divalent metal cation</name>
        <dbReference type="ChEBI" id="CHEBI:60240"/>
    </ligand>
</feature>
<reference evidence="11 12" key="1">
    <citation type="journal article" date="2019" name="Int. J. Syst. Evol. Microbiol.">
        <title>Clostridium fermenticellae sp. nov., isolated from the mud in a fermentation cellar for the production of the Chinese liquor, baijiu.</title>
        <authorList>
            <person name="Xu P.X."/>
            <person name="Chai L.J."/>
            <person name="Qiu T."/>
            <person name="Zhang X.J."/>
            <person name="Lu Z.M."/>
            <person name="Xiao C."/>
            <person name="Wang S.T."/>
            <person name="Shen C.H."/>
            <person name="Shi J.S."/>
            <person name="Xu Z.H."/>
        </authorList>
    </citation>
    <scope>NUCLEOTIDE SEQUENCE [LARGE SCALE GENOMIC DNA]</scope>
    <source>
        <strain evidence="11 12">JN500901</strain>
    </source>
</reference>
<comment type="cofactor">
    <cofactor evidence="7">
        <name>Mg(2+)</name>
        <dbReference type="ChEBI" id="CHEBI:18420"/>
    </cofactor>
    <cofactor evidence="7">
        <name>Mn(2+)</name>
        <dbReference type="ChEBI" id="CHEBI:29035"/>
    </cofactor>
    <text evidence="7">Divalent metal cations. Prefers magnesium or manganese.</text>
</comment>
<keyword evidence="12" id="KW-1185">Reference proteome</keyword>
<sequence>MNNLKGQDLLRNPFLNKGTAFTEDERIKYNLIGLLPKKIDSIEDQAKIVYERFKSFENSLEKHLFLMNLYDINRTLFYYTAGKHVVEFLPIIYTPTIGDAVMNYSDKFDTPKDAVFLSVDQPKNIKESILQAASELDDIKLIVVTDGEGVLGIGDWGVQGVDIAIGKLAVYTIAAGVNPKNVLPVVIDAGTNNKTLLNNPMYLGNKFERVTGQKYDDFIDKFVNVCLKLFPETLIHWEDFGRGNARRILEKYKDTICTFNDDIQGTGVMMVSALNAVARVTKIPVKNHRILVFGAGTAGVGVCDQILLEKIRTGLSCYEAKKQFYLVDRNGLITDDMNDLTEGQKKYAHKKEEFKTSLKDLIKIIEEVKPTVLIGTSGVHGAFTEDVIKVMAKVNDKPAILPISNPTKLAEAKASDIIEWTCGKALVVTGGPSDPVYYNGIKYEIGQANNALLYPGLGLGIITAKSKVVTDGMLSAAAHGIASLQDLSKPGAPLLPPVSNLRIASKLVATAVVEAAVKENINRAPISDAEKAVEAEIWEAKYN</sequence>
<dbReference type="SMART" id="SM01274">
    <property type="entry name" value="malic"/>
    <property type="match status" value="1"/>
</dbReference>
<feature type="binding site" evidence="6">
    <location>
        <position position="405"/>
    </location>
    <ligand>
        <name>(S)-malate</name>
        <dbReference type="ChEBI" id="CHEBI:15589"/>
    </ligand>
</feature>
<feature type="domain" description="Malic enzyme N-terminal" evidence="10">
    <location>
        <begin position="70"/>
        <end position="253"/>
    </location>
</feature>
<dbReference type="GO" id="GO:0051287">
    <property type="term" value="F:NAD binding"/>
    <property type="evidence" value="ECO:0007669"/>
    <property type="project" value="InterPro"/>
</dbReference>
<feature type="domain" description="Malic enzyme NAD-binding" evidence="9">
    <location>
        <begin position="263"/>
        <end position="517"/>
    </location>
</feature>
<dbReference type="GO" id="GO:0004470">
    <property type="term" value="F:malic enzyme activity"/>
    <property type="evidence" value="ECO:0007669"/>
    <property type="project" value="InterPro"/>
</dbReference>
<dbReference type="GO" id="GO:0046872">
    <property type="term" value="F:metal ion binding"/>
    <property type="evidence" value="ECO:0007669"/>
    <property type="project" value="UniProtKB-KW"/>
</dbReference>
<evidence type="ECO:0000313" key="11">
    <source>
        <dbReference type="EMBL" id="AYD40402.1"/>
    </source>
</evidence>
<dbReference type="InterPro" id="IPR001891">
    <property type="entry name" value="Malic_OxRdtase"/>
</dbReference>
<dbReference type="GO" id="GO:0016616">
    <property type="term" value="F:oxidoreductase activity, acting on the CH-OH group of donors, NAD or NADP as acceptor"/>
    <property type="evidence" value="ECO:0007669"/>
    <property type="project" value="InterPro"/>
</dbReference>
<dbReference type="PIRSF" id="PIRSF000106">
    <property type="entry name" value="ME"/>
    <property type="match status" value="1"/>
</dbReference>
<dbReference type="PRINTS" id="PR00072">
    <property type="entry name" value="MALOXRDTASE"/>
</dbReference>
<dbReference type="InterPro" id="IPR012301">
    <property type="entry name" value="Malic_N_dom"/>
</dbReference>
<dbReference type="AlphaFoldDB" id="A0A386H3Y0"/>
<dbReference type="Gene3D" id="3.40.50.720">
    <property type="entry name" value="NAD(P)-binding Rossmann-like Domain"/>
    <property type="match status" value="1"/>
</dbReference>
<dbReference type="FunFam" id="3.40.50.10380:FF:000001">
    <property type="entry name" value="NAD-dependent malic enzyme"/>
    <property type="match status" value="1"/>
</dbReference>
<protein>
    <submittedName>
        <fullName evidence="11">NAD-dependent malic enzyme</fullName>
    </submittedName>
</protein>
<dbReference type="OrthoDB" id="3314528at2"/>
<evidence type="ECO:0000259" key="10">
    <source>
        <dbReference type="SMART" id="SM01274"/>
    </source>
</evidence>
<gene>
    <name evidence="11" type="ORF">D4Z93_07640</name>
</gene>
<dbReference type="PANTHER" id="PTHR23406:SF34">
    <property type="entry name" value="NAD-DEPENDENT MALIC ENZYME, MITOCHONDRIAL"/>
    <property type="match status" value="1"/>
</dbReference>
<dbReference type="GO" id="GO:0005829">
    <property type="term" value="C:cytosol"/>
    <property type="evidence" value="ECO:0007669"/>
    <property type="project" value="TreeGrafter"/>
</dbReference>
<proteinExistence type="inferred from homology"/>
<keyword evidence="4" id="KW-0520">NAD</keyword>
<dbReference type="EMBL" id="CP032416">
    <property type="protein sequence ID" value="AYD40402.1"/>
    <property type="molecule type" value="Genomic_DNA"/>
</dbReference>
<feature type="active site" description="Proton acceptor" evidence="5">
    <location>
        <position position="167"/>
    </location>
</feature>
<dbReference type="NCBIfam" id="NF010052">
    <property type="entry name" value="PRK13529.1"/>
    <property type="match status" value="1"/>
</dbReference>
<accession>A0A386H3Y0</accession>
<evidence type="ECO:0000256" key="2">
    <source>
        <dbReference type="ARBA" id="ARBA00008785"/>
    </source>
</evidence>
<dbReference type="InterPro" id="IPR036291">
    <property type="entry name" value="NAD(P)-bd_dom_sf"/>
</dbReference>
<evidence type="ECO:0000313" key="12">
    <source>
        <dbReference type="Proteomes" id="UP000266301"/>
    </source>
</evidence>
<comment type="cofactor">
    <cofactor evidence="1">
        <name>Mn(2+)</name>
        <dbReference type="ChEBI" id="CHEBI:29035"/>
    </cofactor>
</comment>
<evidence type="ECO:0000256" key="6">
    <source>
        <dbReference type="PIRSR" id="PIRSR000106-2"/>
    </source>
</evidence>
<dbReference type="GO" id="GO:0006108">
    <property type="term" value="P:malate metabolic process"/>
    <property type="evidence" value="ECO:0007669"/>
    <property type="project" value="TreeGrafter"/>
</dbReference>
<dbReference type="KEGG" id="cfer:D4Z93_07640"/>
<feature type="binding site" evidence="6">
    <location>
        <position position="449"/>
    </location>
    <ligand>
        <name>(S)-malate</name>
        <dbReference type="ChEBI" id="CHEBI:15589"/>
    </ligand>
</feature>
<evidence type="ECO:0000256" key="5">
    <source>
        <dbReference type="PIRSR" id="PIRSR000106-1"/>
    </source>
</evidence>
<dbReference type="RefSeq" id="WP_119972087.1">
    <property type="nucleotide sequence ID" value="NZ_CP032416.1"/>
</dbReference>
<dbReference type="SUPFAM" id="SSF51735">
    <property type="entry name" value="NAD(P)-binding Rossmann-fold domains"/>
    <property type="match status" value="1"/>
</dbReference>
<evidence type="ECO:0000256" key="7">
    <source>
        <dbReference type="PIRSR" id="PIRSR000106-3"/>
    </source>
</evidence>
<dbReference type="Pfam" id="PF00390">
    <property type="entry name" value="malic"/>
    <property type="match status" value="1"/>
</dbReference>
<dbReference type="InterPro" id="IPR012302">
    <property type="entry name" value="Malic_NAD-bd"/>
</dbReference>
<feature type="active site" description="Proton donor" evidence="5">
    <location>
        <position position="93"/>
    </location>
</feature>